<dbReference type="RefSeq" id="WP_093308131.1">
    <property type="nucleotide sequence ID" value="NZ_FNYH01000001.1"/>
</dbReference>
<sequence>MKAELFHQYAHSFEGLTLANLDRLATYVSPDIHFRDPFNDVHQWAHMRLVFVDMFERTQSNRFTTLEVYPNMETASACVYWRFETSFAKLGALDILGTSRIQADAQGRISEHLDFWDPSPLYRRLPVFGSALGWIQSKLAIRT</sequence>
<proteinExistence type="predicted"/>
<dbReference type="Proteomes" id="UP000242999">
    <property type="component" value="Unassembled WGS sequence"/>
</dbReference>
<evidence type="ECO:0000259" key="1">
    <source>
        <dbReference type="Pfam" id="PF12680"/>
    </source>
</evidence>
<gene>
    <name evidence="2" type="ORF">SAMN05421831_101249</name>
</gene>
<dbReference type="Pfam" id="PF12680">
    <property type="entry name" value="SnoaL_2"/>
    <property type="match status" value="1"/>
</dbReference>
<dbReference type="Gene3D" id="3.10.450.50">
    <property type="match status" value="1"/>
</dbReference>
<keyword evidence="3" id="KW-1185">Reference proteome</keyword>
<dbReference type="SUPFAM" id="SSF54427">
    <property type="entry name" value="NTF2-like"/>
    <property type="match status" value="1"/>
</dbReference>
<feature type="domain" description="SnoaL-like" evidence="1">
    <location>
        <begin position="13"/>
        <end position="112"/>
    </location>
</feature>
<protein>
    <recommendedName>
        <fullName evidence="1">SnoaL-like domain-containing protein</fullName>
    </recommendedName>
</protein>
<evidence type="ECO:0000313" key="2">
    <source>
        <dbReference type="EMBL" id="SEI39534.1"/>
    </source>
</evidence>
<dbReference type="OrthoDB" id="1115105at2"/>
<dbReference type="InterPro" id="IPR032710">
    <property type="entry name" value="NTF2-like_dom_sf"/>
</dbReference>
<organism evidence="2 3">
    <name type="scientific">Allopseudospirillum japonicum</name>
    <dbReference type="NCBI Taxonomy" id="64971"/>
    <lineage>
        <taxon>Bacteria</taxon>
        <taxon>Pseudomonadati</taxon>
        <taxon>Pseudomonadota</taxon>
        <taxon>Gammaproteobacteria</taxon>
        <taxon>Oceanospirillales</taxon>
        <taxon>Oceanospirillaceae</taxon>
        <taxon>Allopseudospirillum</taxon>
    </lineage>
</organism>
<dbReference type="STRING" id="64971.SAMN05421831_101249"/>
<reference evidence="3" key="1">
    <citation type="submission" date="2016-10" db="EMBL/GenBank/DDBJ databases">
        <authorList>
            <person name="Varghese N."/>
            <person name="Submissions S."/>
        </authorList>
    </citation>
    <scope>NUCLEOTIDE SEQUENCE [LARGE SCALE GENOMIC DNA]</scope>
    <source>
        <strain evidence="3">DSM 7165</strain>
    </source>
</reference>
<dbReference type="AlphaFoldDB" id="A0A1H6QF11"/>
<dbReference type="InterPro" id="IPR037401">
    <property type="entry name" value="SnoaL-like"/>
</dbReference>
<accession>A0A1H6QF11</accession>
<dbReference type="EMBL" id="FNYH01000001">
    <property type="protein sequence ID" value="SEI39534.1"/>
    <property type="molecule type" value="Genomic_DNA"/>
</dbReference>
<evidence type="ECO:0000313" key="3">
    <source>
        <dbReference type="Proteomes" id="UP000242999"/>
    </source>
</evidence>
<name>A0A1H6QF11_9GAMM</name>